<feature type="region of interest" description="Disordered" evidence="1">
    <location>
        <begin position="483"/>
        <end position="511"/>
    </location>
</feature>
<organism evidence="2">
    <name type="scientific">Proboscia inermis</name>
    <dbReference type="NCBI Taxonomy" id="420281"/>
    <lineage>
        <taxon>Eukaryota</taxon>
        <taxon>Sar</taxon>
        <taxon>Stramenopiles</taxon>
        <taxon>Ochrophyta</taxon>
        <taxon>Bacillariophyta</taxon>
        <taxon>Coscinodiscophyceae</taxon>
        <taxon>Rhizosoleniophycidae</taxon>
        <taxon>Rhizosoleniales</taxon>
        <taxon>Rhizosoleniaceae</taxon>
        <taxon>Proboscia</taxon>
    </lineage>
</organism>
<proteinExistence type="predicted"/>
<dbReference type="PANTHER" id="PTHR35213">
    <property type="entry name" value="RING-TYPE DOMAIN-CONTAINING PROTEIN-RELATED"/>
    <property type="match status" value="1"/>
</dbReference>
<feature type="region of interest" description="Disordered" evidence="1">
    <location>
        <begin position="1"/>
        <end position="38"/>
    </location>
</feature>
<accession>A0A7S0GI16</accession>
<evidence type="ECO:0000313" key="2">
    <source>
        <dbReference type="EMBL" id="CAD8425528.1"/>
    </source>
</evidence>
<name>A0A7S0GI16_9STRA</name>
<protein>
    <submittedName>
        <fullName evidence="2">Uncharacterized protein</fullName>
    </submittedName>
</protein>
<sequence>MSFQEMDEARKTSLALSGPGGKRGRKRKAGLPGPCGSEAEVSAIEQEKADNADRRTGRWTAEETAYVDQLIANFETGCLPLADGIKLNDFLATMLQCKQSRLTKKMKNAKLSTKAFKRTAGYIVDQNDARNVSGLEEAFFHSIICHQERAEIRFHMQKQWREFFSRFCVLHGQPLDADAWLSSVEEMERRASMAKDAARMARRKLMIGKALSQDIKNTDRGVFIERSANDMNADSVAAACASSLIAAGMPQAATGFSADSEEFLSLLTDKSIFDEKEIDKIGTKQPSKKSIVASPFLDKIMSFLQRSGIAFEHVDAWVPSFIPSPGEGDVGAGNTRTKCRLCYAGSATADVQVTANGRHEPVGNEELFNLLAFGDYSQKFSFDVGCGLPGRVYQTGIPTWEQSVHNAPLEHFERCGGAVQWGIRTVVGIPVPSPKVGRIVVTLYSCHDRQKDQELVGRLCDEFTRLLPSPKWKLVVDLGLQPPPPVAPPAPQASATPNQVGRGAAPGAYNNNGNVKDSRIFEVVSLLGEHMPSDASSPLANYLPGFMTLRLMMLRSSRTPEEEELVRTLLDSYSSYSAAGRSTADIALLLARDCMFLTQQTAVSQSQQIMPRQQQQQQQQFNQ</sequence>
<dbReference type="PANTHER" id="PTHR35213:SF3">
    <property type="entry name" value="MYB-LIKE DOMAIN-CONTAINING PROTEIN"/>
    <property type="match status" value="1"/>
</dbReference>
<dbReference type="EMBL" id="HBEL01046608">
    <property type="protein sequence ID" value="CAD8425528.1"/>
    <property type="molecule type" value="Transcribed_RNA"/>
</dbReference>
<gene>
    <name evidence="2" type="ORF">PINE0816_LOCUS21688</name>
</gene>
<reference evidence="2" key="1">
    <citation type="submission" date="2021-01" db="EMBL/GenBank/DDBJ databases">
        <authorList>
            <person name="Corre E."/>
            <person name="Pelletier E."/>
            <person name="Niang G."/>
            <person name="Scheremetjew M."/>
            <person name="Finn R."/>
            <person name="Kale V."/>
            <person name="Holt S."/>
            <person name="Cochrane G."/>
            <person name="Meng A."/>
            <person name="Brown T."/>
            <person name="Cohen L."/>
        </authorList>
    </citation>
    <scope>NUCLEOTIDE SEQUENCE</scope>
    <source>
        <strain evidence="2">CCAP1064/1</strain>
    </source>
</reference>
<evidence type="ECO:0000256" key="1">
    <source>
        <dbReference type="SAM" id="MobiDB-lite"/>
    </source>
</evidence>
<feature type="compositionally biased region" description="Low complexity" evidence="1">
    <location>
        <begin position="492"/>
        <end position="511"/>
    </location>
</feature>
<dbReference type="AlphaFoldDB" id="A0A7S0GI16"/>